<dbReference type="Proteomes" id="UP001177595">
    <property type="component" value="Chromosome"/>
</dbReference>
<dbReference type="Gene3D" id="3.40.50.970">
    <property type="match status" value="2"/>
</dbReference>
<dbReference type="Gene3D" id="3.40.50.1220">
    <property type="entry name" value="TPP-binding domain"/>
    <property type="match status" value="1"/>
</dbReference>
<dbReference type="InterPro" id="IPR029061">
    <property type="entry name" value="THDP-binding"/>
</dbReference>
<dbReference type="SUPFAM" id="SSF52518">
    <property type="entry name" value="Thiamin diphosphate-binding fold (THDP-binding)"/>
    <property type="match status" value="2"/>
</dbReference>
<evidence type="ECO:0000259" key="5">
    <source>
        <dbReference type="Pfam" id="PF00205"/>
    </source>
</evidence>
<reference evidence="8" key="1">
    <citation type="submission" date="2023-04" db="EMBL/GenBank/DDBJ databases">
        <title>Genome dynamics across the evolutionary transition to endosymbiosis.</title>
        <authorList>
            <person name="Siozios S."/>
            <person name="Nadal-Jimenez P."/>
            <person name="Azagi T."/>
            <person name="Sprong H."/>
            <person name="Frost C.L."/>
            <person name="Parratt S.R."/>
            <person name="Taylor G."/>
            <person name="Brettell L."/>
            <person name="Lew K.C."/>
            <person name="Croft L."/>
            <person name="King K.C."/>
            <person name="Brockhurst M.A."/>
            <person name="Hypsa V."/>
            <person name="Novakova E."/>
            <person name="Darby A.C."/>
            <person name="Hurst G.D.D."/>
        </authorList>
    </citation>
    <scope>NUCLEOTIDE SEQUENCE</scope>
    <source>
        <strain evidence="8">APv</strain>
    </source>
</reference>
<name>A0AA95GT67_9GAMM</name>
<dbReference type="InterPro" id="IPR029035">
    <property type="entry name" value="DHS-like_NAD/FAD-binding_dom"/>
</dbReference>
<dbReference type="GO" id="GO:0000287">
    <property type="term" value="F:magnesium ion binding"/>
    <property type="evidence" value="ECO:0007669"/>
    <property type="project" value="InterPro"/>
</dbReference>
<dbReference type="RefSeq" id="WP_280626036.1">
    <property type="nucleotide sequence ID" value="NZ_CP123504.1"/>
</dbReference>
<dbReference type="GO" id="GO:0005948">
    <property type="term" value="C:acetolactate synthase complex"/>
    <property type="evidence" value="ECO:0007669"/>
    <property type="project" value="TreeGrafter"/>
</dbReference>
<dbReference type="AlphaFoldDB" id="A0AA95GT67"/>
<dbReference type="EMBL" id="CP123504">
    <property type="protein sequence ID" value="WGM02896.1"/>
    <property type="molecule type" value="Genomic_DNA"/>
</dbReference>
<evidence type="ECO:0000313" key="9">
    <source>
        <dbReference type="Proteomes" id="UP001177595"/>
    </source>
</evidence>
<dbReference type="InterPro" id="IPR045229">
    <property type="entry name" value="TPP_enz"/>
</dbReference>
<dbReference type="PANTHER" id="PTHR18968:SF167">
    <property type="entry name" value="ACETOLACTATE SYNTHASE LARGE SUBUNIT ILVB2-RELATED"/>
    <property type="match status" value="1"/>
</dbReference>
<dbReference type="SUPFAM" id="SSF52467">
    <property type="entry name" value="DHS-like NAD/FAD-binding domain"/>
    <property type="match status" value="1"/>
</dbReference>
<dbReference type="CDD" id="cd07035">
    <property type="entry name" value="TPP_PYR_POX_like"/>
    <property type="match status" value="1"/>
</dbReference>
<dbReference type="GO" id="GO:0009099">
    <property type="term" value="P:L-valine biosynthetic process"/>
    <property type="evidence" value="ECO:0007669"/>
    <property type="project" value="TreeGrafter"/>
</dbReference>
<dbReference type="PANTHER" id="PTHR18968">
    <property type="entry name" value="THIAMINE PYROPHOSPHATE ENZYMES"/>
    <property type="match status" value="1"/>
</dbReference>
<proteinExistence type="inferred from homology"/>
<organism evidence="8 9">
    <name type="scientific">Arsenophonus nasoniae</name>
    <name type="common">son-killer infecting Nasonia vitripennis</name>
    <dbReference type="NCBI Taxonomy" id="638"/>
    <lineage>
        <taxon>Bacteria</taxon>
        <taxon>Pseudomonadati</taxon>
        <taxon>Pseudomonadota</taxon>
        <taxon>Gammaproteobacteria</taxon>
        <taxon>Enterobacterales</taxon>
        <taxon>Morganellaceae</taxon>
        <taxon>Arsenophonus</taxon>
    </lineage>
</organism>
<evidence type="ECO:0000256" key="3">
    <source>
        <dbReference type="RuleBase" id="RU362132"/>
    </source>
</evidence>
<evidence type="ECO:0000256" key="2">
    <source>
        <dbReference type="ARBA" id="ARBA00023052"/>
    </source>
</evidence>
<evidence type="ECO:0000256" key="4">
    <source>
        <dbReference type="SAM" id="Phobius"/>
    </source>
</evidence>
<dbReference type="CDD" id="cd00568">
    <property type="entry name" value="TPP_enzymes"/>
    <property type="match status" value="1"/>
</dbReference>
<evidence type="ECO:0000256" key="1">
    <source>
        <dbReference type="ARBA" id="ARBA00007812"/>
    </source>
</evidence>
<evidence type="ECO:0000313" key="8">
    <source>
        <dbReference type="EMBL" id="WGM02896.1"/>
    </source>
</evidence>
<keyword evidence="4" id="KW-0472">Membrane</keyword>
<dbReference type="Pfam" id="PF02776">
    <property type="entry name" value="TPP_enzyme_N"/>
    <property type="match status" value="1"/>
</dbReference>
<feature type="transmembrane region" description="Helical" evidence="4">
    <location>
        <begin position="12"/>
        <end position="33"/>
    </location>
</feature>
<accession>A0AA95GT67</accession>
<dbReference type="InterPro" id="IPR012001">
    <property type="entry name" value="Thiamin_PyroP_enz_TPP-bd_dom"/>
</dbReference>
<dbReference type="GO" id="GO:0030976">
    <property type="term" value="F:thiamine pyrophosphate binding"/>
    <property type="evidence" value="ECO:0007669"/>
    <property type="project" value="InterPro"/>
</dbReference>
<protein>
    <submittedName>
        <fullName evidence="8">Thiamine pyrophosphate-dependent enzyme</fullName>
    </submittedName>
</protein>
<dbReference type="Pfam" id="PF02775">
    <property type="entry name" value="TPP_enzyme_C"/>
    <property type="match status" value="1"/>
</dbReference>
<dbReference type="Pfam" id="PF00205">
    <property type="entry name" value="TPP_enzyme_M"/>
    <property type="match status" value="1"/>
</dbReference>
<sequence>MEIKIAHDLVNFLEFLGVDLAFGVSGGFIVPIWQELSSSKKINVIHCRTEVGSVFCASEYSLCHNKIAISFATAGPGISNALTGLKTAKLDGARVIFISAITTEYHDGLWGMQETTVRNVNALVQHDGQGYLDKVFVVKNEDEYLQARNVIQKLALLNNHFVIGVFLTTKIQILTIKKQLLSNLPARTNLTDKVSSANVFMLAKLLLAKKSLFWLGFGARHAGRNIQKIIELTNSAVIATPRGKGIISEFSKASIGTTGIGAFTKRIEEIINDSSRHVVVIIGTRLGELSAFYLQKKFNNTDLFYIGMEPDKVRNNLPANAIIFNSDIQCFSEALLNALLKQLIHKPAVPCPALMVEFADYVIKNNNGSAETIHPVDVMNIIQKVAINQNNCYIAAEAGNSFFWASHHLKFSQPVRYRVGTAFSTMGHYVCGLVGIAAGNKECAVGIIGDGAMLMVNEVSTAVHYRFPAIWLVMNDSSYNMCRQGLAMLNSEPLDCDIPDTDFALFGRALGADGYQVNNSQQLQEVMVEAIKNRNPAVIDVKIDKNVFPPLNDRIETIKGLIND</sequence>
<evidence type="ECO:0000259" key="7">
    <source>
        <dbReference type="Pfam" id="PF02776"/>
    </source>
</evidence>
<dbReference type="InterPro" id="IPR012000">
    <property type="entry name" value="Thiamin_PyroP_enz_cen_dom"/>
</dbReference>
<feature type="domain" description="Thiamine pyrophosphate enzyme central" evidence="5">
    <location>
        <begin position="203"/>
        <end position="322"/>
    </location>
</feature>
<dbReference type="GO" id="GO:0009097">
    <property type="term" value="P:isoleucine biosynthetic process"/>
    <property type="evidence" value="ECO:0007669"/>
    <property type="project" value="TreeGrafter"/>
</dbReference>
<dbReference type="GO" id="GO:0050660">
    <property type="term" value="F:flavin adenine dinucleotide binding"/>
    <property type="evidence" value="ECO:0007669"/>
    <property type="project" value="TreeGrafter"/>
</dbReference>
<feature type="domain" description="Thiamine pyrophosphate enzyme N-terminal TPP-binding" evidence="7">
    <location>
        <begin position="4"/>
        <end position="114"/>
    </location>
</feature>
<dbReference type="InterPro" id="IPR011766">
    <property type="entry name" value="TPP_enzyme_TPP-bd"/>
</dbReference>
<dbReference type="GO" id="GO:0003984">
    <property type="term" value="F:acetolactate synthase activity"/>
    <property type="evidence" value="ECO:0007669"/>
    <property type="project" value="TreeGrafter"/>
</dbReference>
<keyword evidence="4" id="KW-0812">Transmembrane</keyword>
<evidence type="ECO:0000259" key="6">
    <source>
        <dbReference type="Pfam" id="PF02775"/>
    </source>
</evidence>
<feature type="domain" description="Thiamine pyrophosphate enzyme TPP-binding" evidence="6">
    <location>
        <begin position="398"/>
        <end position="541"/>
    </location>
</feature>
<keyword evidence="4" id="KW-1133">Transmembrane helix</keyword>
<keyword evidence="2 3" id="KW-0786">Thiamine pyrophosphate</keyword>
<comment type="similarity">
    <text evidence="1 3">Belongs to the TPP enzyme family.</text>
</comment>
<gene>
    <name evidence="8" type="ORF">QE210_07470</name>
</gene>